<evidence type="ECO:0000313" key="4">
    <source>
        <dbReference type="EMBL" id="GAI18476.1"/>
    </source>
</evidence>
<dbReference type="Gene3D" id="2.30.140.10">
    <property type="entry name" value="Spermidine synthase, tetramerisation domain"/>
    <property type="match status" value="1"/>
</dbReference>
<evidence type="ECO:0000256" key="1">
    <source>
        <dbReference type="ARBA" id="ARBA00007867"/>
    </source>
</evidence>
<feature type="non-terminal residue" evidence="4">
    <location>
        <position position="72"/>
    </location>
</feature>
<dbReference type="InterPro" id="IPR030374">
    <property type="entry name" value="PABS"/>
</dbReference>
<dbReference type="GO" id="GO:0008295">
    <property type="term" value="P:spermidine biosynthetic process"/>
    <property type="evidence" value="ECO:0007669"/>
    <property type="project" value="TreeGrafter"/>
</dbReference>
<evidence type="ECO:0000259" key="3">
    <source>
        <dbReference type="PROSITE" id="PS51006"/>
    </source>
</evidence>
<gene>
    <name evidence="4" type="ORF">S06H3_34635</name>
</gene>
<dbReference type="InterPro" id="IPR029063">
    <property type="entry name" value="SAM-dependent_MTases_sf"/>
</dbReference>
<feature type="domain" description="PABS" evidence="3">
    <location>
        <begin position="3"/>
        <end position="72"/>
    </location>
</feature>
<organism evidence="4">
    <name type="scientific">marine sediment metagenome</name>
    <dbReference type="NCBI Taxonomy" id="412755"/>
    <lineage>
        <taxon>unclassified sequences</taxon>
        <taxon>metagenomes</taxon>
        <taxon>ecological metagenomes</taxon>
    </lineage>
</organism>
<dbReference type="FunFam" id="2.30.140.10:FF:000023">
    <property type="entry name" value="Polyamine aminopropyltransferase 1"/>
    <property type="match status" value="1"/>
</dbReference>
<protein>
    <recommendedName>
        <fullName evidence="3">PABS domain-containing protein</fullName>
    </recommendedName>
</protein>
<dbReference type="InterPro" id="IPR037163">
    <property type="entry name" value="Spermidine_synt_N_sf"/>
</dbReference>
<dbReference type="PROSITE" id="PS51006">
    <property type="entry name" value="PABS_2"/>
    <property type="match status" value="1"/>
</dbReference>
<dbReference type="EMBL" id="BARV01020811">
    <property type="protein sequence ID" value="GAI18476.1"/>
    <property type="molecule type" value="Genomic_DNA"/>
</dbReference>
<sequence length="72" mass="8384">MHGLVFVESDPFSPIRYIYRVSGTLYSGKSRYQEILVLESPDFGKMLVLDGVVQLTERDEFFYHEMLAHVIL</sequence>
<dbReference type="GO" id="GO:0004766">
    <property type="term" value="F:spermidine synthase activity"/>
    <property type="evidence" value="ECO:0007669"/>
    <property type="project" value="TreeGrafter"/>
</dbReference>
<dbReference type="InterPro" id="IPR001045">
    <property type="entry name" value="Spermi_synthase"/>
</dbReference>
<accession>X1MKB6</accession>
<dbReference type="AlphaFoldDB" id="X1MKB6"/>
<dbReference type="GO" id="GO:0005829">
    <property type="term" value="C:cytosol"/>
    <property type="evidence" value="ECO:0007669"/>
    <property type="project" value="TreeGrafter"/>
</dbReference>
<comment type="similarity">
    <text evidence="1">Belongs to the spermidine/spermine synthase family.</text>
</comment>
<dbReference type="SUPFAM" id="SSF53335">
    <property type="entry name" value="S-adenosyl-L-methionine-dependent methyltransferases"/>
    <property type="match status" value="1"/>
</dbReference>
<keyword evidence="2" id="KW-0808">Transferase</keyword>
<dbReference type="Pfam" id="PF17284">
    <property type="entry name" value="Spermine_synt_N"/>
    <property type="match status" value="1"/>
</dbReference>
<reference evidence="4" key="1">
    <citation type="journal article" date="2014" name="Front. Microbiol.">
        <title>High frequency of phylogenetically diverse reductive dehalogenase-homologous genes in deep subseafloor sedimentary metagenomes.</title>
        <authorList>
            <person name="Kawai M."/>
            <person name="Futagami T."/>
            <person name="Toyoda A."/>
            <person name="Takaki Y."/>
            <person name="Nishi S."/>
            <person name="Hori S."/>
            <person name="Arai W."/>
            <person name="Tsubouchi T."/>
            <person name="Morono Y."/>
            <person name="Uchiyama I."/>
            <person name="Ito T."/>
            <person name="Fujiyama A."/>
            <person name="Inagaki F."/>
            <person name="Takami H."/>
        </authorList>
    </citation>
    <scope>NUCLEOTIDE SEQUENCE</scope>
    <source>
        <strain evidence="4">Expedition CK06-06</strain>
    </source>
</reference>
<dbReference type="InterPro" id="IPR035246">
    <property type="entry name" value="Spermidine_synt_N"/>
</dbReference>
<proteinExistence type="inferred from homology"/>
<comment type="caution">
    <text evidence="4">The sequence shown here is derived from an EMBL/GenBank/DDBJ whole genome shotgun (WGS) entry which is preliminary data.</text>
</comment>
<name>X1MKB6_9ZZZZ</name>
<dbReference type="PANTHER" id="PTHR11558">
    <property type="entry name" value="SPERMIDINE/SPERMINE SYNTHASE"/>
    <property type="match status" value="1"/>
</dbReference>
<evidence type="ECO:0000256" key="2">
    <source>
        <dbReference type="ARBA" id="ARBA00022679"/>
    </source>
</evidence>
<dbReference type="PANTHER" id="PTHR11558:SF11">
    <property type="entry name" value="SPERMIDINE SYNTHASE"/>
    <property type="match status" value="1"/>
</dbReference>